<keyword evidence="3" id="KW-0202">Cytokine</keyword>
<dbReference type="GO" id="GO:0050178">
    <property type="term" value="F:phenylpyruvate tautomerase activity"/>
    <property type="evidence" value="ECO:0007669"/>
    <property type="project" value="UniProtKB-EC"/>
</dbReference>
<protein>
    <recommendedName>
        <fullName evidence="12">L-dopachrome isomerase</fullName>
        <ecNumber evidence="9">5.3.2.1</ecNumber>
        <ecNumber evidence="8">5.3.3.12</ecNumber>
    </recommendedName>
    <alternativeName>
        <fullName evidence="10">L-dopachrome tautomerase</fullName>
    </alternativeName>
    <alternativeName>
        <fullName evidence="11">Phenylpyruvate tautomerase</fullName>
    </alternativeName>
</protein>
<dbReference type="SUPFAM" id="SSF55331">
    <property type="entry name" value="Tautomerase/MIF"/>
    <property type="match status" value="1"/>
</dbReference>
<evidence type="ECO:0000256" key="1">
    <source>
        <dbReference type="ARBA" id="ARBA00004613"/>
    </source>
</evidence>
<organism evidence="13 14">
    <name type="scientific">Hermanssonia centrifuga</name>
    <dbReference type="NCBI Taxonomy" id="98765"/>
    <lineage>
        <taxon>Eukaryota</taxon>
        <taxon>Fungi</taxon>
        <taxon>Dikarya</taxon>
        <taxon>Basidiomycota</taxon>
        <taxon>Agaricomycotina</taxon>
        <taxon>Agaricomycetes</taxon>
        <taxon>Polyporales</taxon>
        <taxon>Meruliaceae</taxon>
        <taxon>Hermanssonia</taxon>
    </lineage>
</organism>
<comment type="similarity">
    <text evidence="2">Belongs to the MIF family.</text>
</comment>
<evidence type="ECO:0000256" key="12">
    <source>
        <dbReference type="ARBA" id="ARBA00042730"/>
    </source>
</evidence>
<dbReference type="PANTHER" id="PTHR11954:SF6">
    <property type="entry name" value="MACROPHAGE MIGRATION INHIBITORY FACTOR"/>
    <property type="match status" value="1"/>
</dbReference>
<sequence length="168" mass="19300">MLPGKTPSDDRAWSHRSKPWYHRSQAELYALSGLSPDHHHHHHPRPPAMPALELKTNVKLDDPKAFIQEFSLFSANLLKKPHAYISVSYTYNEYLAWEGTFEPAFLLNITSLDNLNAESNEGFSKDLFDFFEKHLGVKDNRGYITFFDPGRENIGHAHTTFGTIFGRK</sequence>
<name>A0A4V3X9C1_9APHY</name>
<dbReference type="EMBL" id="SGPJ01000619">
    <property type="protein sequence ID" value="THG93592.1"/>
    <property type="molecule type" value="Genomic_DNA"/>
</dbReference>
<evidence type="ECO:0000256" key="8">
    <source>
        <dbReference type="ARBA" id="ARBA00038932"/>
    </source>
</evidence>
<keyword evidence="14" id="KW-1185">Reference proteome</keyword>
<evidence type="ECO:0000313" key="13">
    <source>
        <dbReference type="EMBL" id="THG93592.1"/>
    </source>
</evidence>
<evidence type="ECO:0000256" key="7">
    <source>
        <dbReference type="ARBA" id="ARBA00036823"/>
    </source>
</evidence>
<comment type="subcellular location">
    <subcellularLocation>
        <location evidence="1">Secreted</location>
    </subcellularLocation>
</comment>
<evidence type="ECO:0000256" key="2">
    <source>
        <dbReference type="ARBA" id="ARBA00005851"/>
    </source>
</evidence>
<dbReference type="Pfam" id="PF01187">
    <property type="entry name" value="MIF"/>
    <property type="match status" value="1"/>
</dbReference>
<dbReference type="Gene3D" id="3.30.429.10">
    <property type="entry name" value="Macrophage Migration Inhibitory Factor"/>
    <property type="match status" value="1"/>
</dbReference>
<reference evidence="13 14" key="1">
    <citation type="submission" date="2019-02" db="EMBL/GenBank/DDBJ databases">
        <title>Genome sequencing of the rare red list fungi Phlebia centrifuga.</title>
        <authorList>
            <person name="Buettner E."/>
            <person name="Kellner H."/>
        </authorList>
    </citation>
    <scope>NUCLEOTIDE SEQUENCE [LARGE SCALE GENOMIC DNA]</scope>
    <source>
        <strain evidence="13 14">DSM 108282</strain>
    </source>
</reference>
<dbReference type="GO" id="GO:0004167">
    <property type="term" value="F:dopachrome isomerase activity"/>
    <property type="evidence" value="ECO:0007669"/>
    <property type="project" value="UniProtKB-EC"/>
</dbReference>
<evidence type="ECO:0000256" key="4">
    <source>
        <dbReference type="ARBA" id="ARBA00022525"/>
    </source>
</evidence>
<evidence type="ECO:0000256" key="5">
    <source>
        <dbReference type="ARBA" id="ARBA00023235"/>
    </source>
</evidence>
<dbReference type="EC" id="5.3.3.12" evidence="8"/>
<dbReference type="PANTHER" id="PTHR11954">
    <property type="entry name" value="D-DOPACHROME DECARBOXYLASE"/>
    <property type="match status" value="1"/>
</dbReference>
<comment type="catalytic activity">
    <reaction evidence="7">
        <text>L-dopachrome = 5,6-dihydroxyindole-2-carboxylate</text>
        <dbReference type="Rhea" id="RHEA:13041"/>
        <dbReference type="ChEBI" id="CHEBI:16875"/>
        <dbReference type="ChEBI" id="CHEBI:57509"/>
        <dbReference type="EC" id="5.3.3.12"/>
    </reaction>
</comment>
<keyword evidence="5" id="KW-0413">Isomerase</keyword>
<evidence type="ECO:0000256" key="10">
    <source>
        <dbReference type="ARBA" id="ARBA00041631"/>
    </source>
</evidence>
<evidence type="ECO:0000256" key="3">
    <source>
        <dbReference type="ARBA" id="ARBA00022514"/>
    </source>
</evidence>
<evidence type="ECO:0000313" key="14">
    <source>
        <dbReference type="Proteomes" id="UP000309038"/>
    </source>
</evidence>
<dbReference type="EC" id="5.3.2.1" evidence="9"/>
<keyword evidence="4" id="KW-0964">Secreted</keyword>
<evidence type="ECO:0000256" key="6">
    <source>
        <dbReference type="ARBA" id="ARBA00036735"/>
    </source>
</evidence>
<comment type="caution">
    <text evidence="13">The sequence shown here is derived from an EMBL/GenBank/DDBJ whole genome shotgun (WGS) entry which is preliminary data.</text>
</comment>
<dbReference type="InterPro" id="IPR014347">
    <property type="entry name" value="Tautomerase/MIF_sf"/>
</dbReference>
<evidence type="ECO:0000256" key="9">
    <source>
        <dbReference type="ARBA" id="ARBA00039086"/>
    </source>
</evidence>
<dbReference type="Proteomes" id="UP000309038">
    <property type="component" value="Unassembled WGS sequence"/>
</dbReference>
<comment type="catalytic activity">
    <reaction evidence="6">
        <text>3-phenylpyruvate = enol-phenylpyruvate</text>
        <dbReference type="Rhea" id="RHEA:17097"/>
        <dbReference type="ChEBI" id="CHEBI:16815"/>
        <dbReference type="ChEBI" id="CHEBI:18005"/>
        <dbReference type="EC" id="5.3.2.1"/>
    </reaction>
</comment>
<dbReference type="GO" id="GO:0005615">
    <property type="term" value="C:extracellular space"/>
    <property type="evidence" value="ECO:0007669"/>
    <property type="project" value="UniProtKB-KW"/>
</dbReference>
<proteinExistence type="inferred from homology"/>
<evidence type="ECO:0000256" key="11">
    <source>
        <dbReference type="ARBA" id="ARBA00041912"/>
    </source>
</evidence>
<accession>A0A4V3X9C1</accession>
<dbReference type="AlphaFoldDB" id="A0A4V3X9C1"/>
<dbReference type="InterPro" id="IPR001398">
    <property type="entry name" value="Macrophage_inhib_fac"/>
</dbReference>
<gene>
    <name evidence="13" type="ORF">EW026_g7681</name>
</gene>